<dbReference type="EMBL" id="CAQQ02031405">
    <property type="status" value="NOT_ANNOTATED_CDS"/>
    <property type="molecule type" value="Genomic_DNA"/>
</dbReference>
<reference evidence="3" key="1">
    <citation type="submission" date="2013-02" db="EMBL/GenBank/DDBJ databases">
        <authorList>
            <person name="Hughes D."/>
        </authorList>
    </citation>
    <scope>NUCLEOTIDE SEQUENCE</scope>
    <source>
        <strain>Durham</strain>
        <strain evidence="3">NC isolate 2 -- Noor lab</strain>
    </source>
</reference>
<protein>
    <submittedName>
        <fullName evidence="2">Uncharacterized protein</fullName>
    </submittedName>
</protein>
<keyword evidence="3" id="KW-1185">Reference proteome</keyword>
<dbReference type="Proteomes" id="UP000015102">
    <property type="component" value="Unassembled WGS sequence"/>
</dbReference>
<name>T1GAP8_MEGSC</name>
<sequence length="61" mass="7047">MLDSKAKRAKQKINPADKQKQPDNLLNVTNSSVHVSVIENNYMYATPYKKLVQKLIFKIKD</sequence>
<feature type="region of interest" description="Disordered" evidence="1">
    <location>
        <begin position="1"/>
        <end position="24"/>
    </location>
</feature>
<evidence type="ECO:0000256" key="1">
    <source>
        <dbReference type="SAM" id="MobiDB-lite"/>
    </source>
</evidence>
<dbReference type="EnsemblMetazoa" id="MESCA000307-RA">
    <property type="protein sequence ID" value="MESCA000307-PA"/>
    <property type="gene ID" value="MESCA000307"/>
</dbReference>
<accession>T1GAP8</accession>
<evidence type="ECO:0000313" key="2">
    <source>
        <dbReference type="EnsemblMetazoa" id="MESCA000307-PA"/>
    </source>
</evidence>
<dbReference type="HOGENOM" id="CLU_2925265_0_0_1"/>
<organism evidence="2 3">
    <name type="scientific">Megaselia scalaris</name>
    <name type="common">Humpbacked fly</name>
    <name type="synonym">Phora scalaris</name>
    <dbReference type="NCBI Taxonomy" id="36166"/>
    <lineage>
        <taxon>Eukaryota</taxon>
        <taxon>Metazoa</taxon>
        <taxon>Ecdysozoa</taxon>
        <taxon>Arthropoda</taxon>
        <taxon>Hexapoda</taxon>
        <taxon>Insecta</taxon>
        <taxon>Pterygota</taxon>
        <taxon>Neoptera</taxon>
        <taxon>Endopterygota</taxon>
        <taxon>Diptera</taxon>
        <taxon>Brachycera</taxon>
        <taxon>Muscomorpha</taxon>
        <taxon>Platypezoidea</taxon>
        <taxon>Phoridae</taxon>
        <taxon>Megaseliini</taxon>
        <taxon>Megaselia</taxon>
    </lineage>
</organism>
<reference evidence="2" key="2">
    <citation type="submission" date="2015-06" db="UniProtKB">
        <authorList>
            <consortium name="EnsemblMetazoa"/>
        </authorList>
    </citation>
    <scope>IDENTIFICATION</scope>
</reference>
<dbReference type="AlphaFoldDB" id="T1GAP8"/>
<proteinExistence type="predicted"/>
<evidence type="ECO:0000313" key="3">
    <source>
        <dbReference type="Proteomes" id="UP000015102"/>
    </source>
</evidence>